<dbReference type="Gene3D" id="1.10.287.70">
    <property type="match status" value="1"/>
</dbReference>
<comment type="subcellular location">
    <subcellularLocation>
        <location evidence="1">Membrane</location>
        <topology evidence="1">Multi-pass membrane protein</topology>
    </subcellularLocation>
</comment>
<feature type="transmembrane region" description="Helical" evidence="13">
    <location>
        <begin position="129"/>
        <end position="146"/>
    </location>
</feature>
<evidence type="ECO:0000256" key="9">
    <source>
        <dbReference type="ARBA" id="ARBA00023065"/>
    </source>
</evidence>
<keyword evidence="3 12" id="KW-0813">Transport</keyword>
<keyword evidence="10 13" id="KW-0472">Membrane</keyword>
<name>A0AAW1ZFY2_CULAL</name>
<gene>
    <name evidence="15" type="ORF">ABG768_009879</name>
</gene>
<dbReference type="EMBL" id="JAWDJR010000017">
    <property type="protein sequence ID" value="KAK9959778.1"/>
    <property type="molecule type" value="Genomic_DNA"/>
</dbReference>
<evidence type="ECO:0000256" key="8">
    <source>
        <dbReference type="ARBA" id="ARBA00022989"/>
    </source>
</evidence>
<comment type="similarity">
    <text evidence="2 12">Belongs to the two pore domain potassium channel (TC 1.A.1.8) family.</text>
</comment>
<evidence type="ECO:0000259" key="14">
    <source>
        <dbReference type="Pfam" id="PF07885"/>
    </source>
</evidence>
<keyword evidence="6" id="KW-0631">Potassium channel</keyword>
<evidence type="ECO:0000256" key="3">
    <source>
        <dbReference type="ARBA" id="ARBA00022448"/>
    </source>
</evidence>
<feature type="transmembrane region" description="Helical" evidence="13">
    <location>
        <begin position="319"/>
        <end position="336"/>
    </location>
</feature>
<dbReference type="AlphaFoldDB" id="A0AAW1ZFY2"/>
<dbReference type="PRINTS" id="PR01333">
    <property type="entry name" value="2POREKCHANEL"/>
</dbReference>
<protein>
    <recommendedName>
        <fullName evidence="14">Potassium channel domain-containing protein</fullName>
    </recommendedName>
</protein>
<feature type="transmembrane region" description="Helical" evidence="13">
    <location>
        <begin position="287"/>
        <end position="307"/>
    </location>
</feature>
<keyword evidence="16" id="KW-1185">Reference proteome</keyword>
<keyword evidence="8 13" id="KW-1133">Transmembrane helix</keyword>
<evidence type="ECO:0000313" key="16">
    <source>
        <dbReference type="Proteomes" id="UP001479290"/>
    </source>
</evidence>
<evidence type="ECO:0000256" key="1">
    <source>
        <dbReference type="ARBA" id="ARBA00004141"/>
    </source>
</evidence>
<dbReference type="PRINTS" id="PR01095">
    <property type="entry name" value="TASKCHANNEL"/>
</dbReference>
<keyword evidence="11 12" id="KW-0407">Ion channel</keyword>
<evidence type="ECO:0000256" key="7">
    <source>
        <dbReference type="ARBA" id="ARBA00022958"/>
    </source>
</evidence>
<evidence type="ECO:0000256" key="2">
    <source>
        <dbReference type="ARBA" id="ARBA00006666"/>
    </source>
</evidence>
<dbReference type="GO" id="GO:0030322">
    <property type="term" value="P:stabilization of membrane potential"/>
    <property type="evidence" value="ECO:0007669"/>
    <property type="project" value="TreeGrafter"/>
</dbReference>
<evidence type="ECO:0000256" key="11">
    <source>
        <dbReference type="ARBA" id="ARBA00023303"/>
    </source>
</evidence>
<dbReference type="GO" id="GO:0015271">
    <property type="term" value="F:outward rectifier potassium channel activity"/>
    <property type="evidence" value="ECO:0007669"/>
    <property type="project" value="TreeGrafter"/>
</dbReference>
<evidence type="ECO:0000256" key="13">
    <source>
        <dbReference type="SAM" id="Phobius"/>
    </source>
</evidence>
<dbReference type="InterPro" id="IPR003092">
    <property type="entry name" value="2pore_dom_K_chnl_TASK"/>
</dbReference>
<evidence type="ECO:0000256" key="4">
    <source>
        <dbReference type="ARBA" id="ARBA00022538"/>
    </source>
</evidence>
<sequence length="393" mass="45153">MSVEVEEERKSDPKGRCARLIWRLFPHVFLILSLILYAVLGAQIFQQIEKRNNNESERIRAVVQKVVETVQNHTDTSKQEELHGKIKNILNEFQKEQNWTFSRSLFFCCTVFTTVGYGHMYPVTRAGKMACILYAMVGIPLMLLVITDVGDILAVLLSKAYTCLSLFFRRCMVHRSWSLKNHEKASPLQQVQGADTDSTYTFNQDIVVHKTVNIRQVIGAQSSFRRSSLQLRNKKEIFNRIIVKESFRVKNTLTKSFSCSDLDHIPSPENGSKLFTGIGEKMDHVNVPLLVILLMVFAYMVVCSQILKCWESEMNHFDAFYFTFITLTTIGFGDIVPKHPNFFMVTFLFIIMGMAIMSMAFKLGQSQIVSCYRWWMTCLSMGKVGIHKDQEGN</sequence>
<dbReference type="SUPFAM" id="SSF81324">
    <property type="entry name" value="Voltage-gated potassium channels"/>
    <property type="match status" value="2"/>
</dbReference>
<organism evidence="15 16">
    <name type="scientific">Culter alburnus</name>
    <name type="common">Topmouth culter</name>
    <dbReference type="NCBI Taxonomy" id="194366"/>
    <lineage>
        <taxon>Eukaryota</taxon>
        <taxon>Metazoa</taxon>
        <taxon>Chordata</taxon>
        <taxon>Craniata</taxon>
        <taxon>Vertebrata</taxon>
        <taxon>Euteleostomi</taxon>
        <taxon>Actinopterygii</taxon>
        <taxon>Neopterygii</taxon>
        <taxon>Teleostei</taxon>
        <taxon>Ostariophysi</taxon>
        <taxon>Cypriniformes</taxon>
        <taxon>Xenocyprididae</taxon>
        <taxon>Xenocypridinae</taxon>
        <taxon>Culter</taxon>
    </lineage>
</organism>
<accession>A0AAW1ZFY2</accession>
<feature type="transmembrane region" description="Helical" evidence="13">
    <location>
        <begin position="20"/>
        <end position="45"/>
    </location>
</feature>
<dbReference type="PANTHER" id="PTHR11003:SF346">
    <property type="entry name" value="POTASSIUM CHANNEL SUBFAMILY K MEMBER 18"/>
    <property type="match status" value="1"/>
</dbReference>
<keyword evidence="7" id="KW-0630">Potassium</keyword>
<dbReference type="PANTHER" id="PTHR11003">
    <property type="entry name" value="POTASSIUM CHANNEL, SUBFAMILY K"/>
    <property type="match status" value="1"/>
</dbReference>
<feature type="transmembrane region" description="Helical" evidence="13">
    <location>
        <begin position="100"/>
        <end position="117"/>
    </location>
</feature>
<dbReference type="InterPro" id="IPR013099">
    <property type="entry name" value="K_chnl_dom"/>
</dbReference>
<feature type="domain" description="Potassium channel" evidence="14">
    <location>
        <begin position="96"/>
        <end position="153"/>
    </location>
</feature>
<feature type="transmembrane region" description="Helical" evidence="13">
    <location>
        <begin position="343"/>
        <end position="361"/>
    </location>
</feature>
<evidence type="ECO:0000256" key="10">
    <source>
        <dbReference type="ARBA" id="ARBA00023136"/>
    </source>
</evidence>
<dbReference type="InterPro" id="IPR003280">
    <property type="entry name" value="2pore_dom_K_chnl"/>
</dbReference>
<evidence type="ECO:0000256" key="12">
    <source>
        <dbReference type="RuleBase" id="RU003857"/>
    </source>
</evidence>
<dbReference type="GO" id="GO:0005886">
    <property type="term" value="C:plasma membrane"/>
    <property type="evidence" value="ECO:0007669"/>
    <property type="project" value="TreeGrafter"/>
</dbReference>
<evidence type="ECO:0000256" key="5">
    <source>
        <dbReference type="ARBA" id="ARBA00022692"/>
    </source>
</evidence>
<dbReference type="Proteomes" id="UP001479290">
    <property type="component" value="Unassembled WGS sequence"/>
</dbReference>
<feature type="domain" description="Potassium channel" evidence="14">
    <location>
        <begin position="295"/>
        <end position="365"/>
    </location>
</feature>
<proteinExistence type="inferred from homology"/>
<evidence type="ECO:0000313" key="15">
    <source>
        <dbReference type="EMBL" id="KAK9959778.1"/>
    </source>
</evidence>
<reference evidence="15 16" key="1">
    <citation type="submission" date="2024-05" db="EMBL/GenBank/DDBJ databases">
        <title>A high-quality chromosomal-level genome assembly of Topmouth culter (Culter alburnus).</title>
        <authorList>
            <person name="Zhao H."/>
        </authorList>
    </citation>
    <scope>NUCLEOTIDE SEQUENCE [LARGE SCALE GENOMIC DNA]</scope>
    <source>
        <strain evidence="15">CATC2023</strain>
        <tissue evidence="15">Muscle</tissue>
    </source>
</reference>
<comment type="caution">
    <text evidence="15">The sequence shown here is derived from an EMBL/GenBank/DDBJ whole genome shotgun (WGS) entry which is preliminary data.</text>
</comment>
<dbReference type="GO" id="GO:0022841">
    <property type="term" value="F:potassium ion leak channel activity"/>
    <property type="evidence" value="ECO:0007669"/>
    <property type="project" value="TreeGrafter"/>
</dbReference>
<keyword evidence="9 12" id="KW-0406">Ion transport</keyword>
<dbReference type="Pfam" id="PF07885">
    <property type="entry name" value="Ion_trans_2"/>
    <property type="match status" value="2"/>
</dbReference>
<keyword evidence="5 12" id="KW-0812">Transmembrane</keyword>
<keyword evidence="4" id="KW-0633">Potassium transport</keyword>
<evidence type="ECO:0000256" key="6">
    <source>
        <dbReference type="ARBA" id="ARBA00022826"/>
    </source>
</evidence>